<reference evidence="2 3" key="1">
    <citation type="submission" date="2024-09" db="EMBL/GenBank/DDBJ databases">
        <authorList>
            <person name="Lee S.D."/>
        </authorList>
    </citation>
    <scope>NUCLEOTIDE SEQUENCE [LARGE SCALE GENOMIC DNA]</scope>
    <source>
        <strain evidence="2 3">N1-5</strain>
    </source>
</reference>
<sequence length="133" mass="14574">MSATDELTPAVDPAPEALPGIDPGDGETWDILRLRCPECDRPIALLGDEERFPQHATLPTAWHPFSPAVCAGSGRPVDDADDLEDEPDFDPEPSLEALLALPPELDWRRQPFSHVGGPGSRPVRVRIPAQRQR</sequence>
<organism evidence="2 3">
    <name type="scientific">Streptacidiphilus cavernicola</name>
    <dbReference type="NCBI Taxonomy" id="3342716"/>
    <lineage>
        <taxon>Bacteria</taxon>
        <taxon>Bacillati</taxon>
        <taxon>Actinomycetota</taxon>
        <taxon>Actinomycetes</taxon>
        <taxon>Kitasatosporales</taxon>
        <taxon>Streptomycetaceae</taxon>
        <taxon>Streptacidiphilus</taxon>
    </lineage>
</organism>
<evidence type="ECO:0000256" key="1">
    <source>
        <dbReference type="SAM" id="MobiDB-lite"/>
    </source>
</evidence>
<feature type="region of interest" description="Disordered" evidence="1">
    <location>
        <begin position="63"/>
        <end position="93"/>
    </location>
</feature>
<gene>
    <name evidence="2" type="ORF">ACEZDJ_16850</name>
</gene>
<dbReference type="RefSeq" id="WP_037594112.1">
    <property type="nucleotide sequence ID" value="NZ_JBHEZZ010000008.1"/>
</dbReference>
<feature type="compositionally biased region" description="Acidic residues" evidence="1">
    <location>
        <begin position="79"/>
        <end position="93"/>
    </location>
</feature>
<evidence type="ECO:0000313" key="3">
    <source>
        <dbReference type="Proteomes" id="UP001592528"/>
    </source>
</evidence>
<proteinExistence type="predicted"/>
<accession>A0ABV6UNC3</accession>
<dbReference type="EMBL" id="JBHEZZ010000008">
    <property type="protein sequence ID" value="MFC1402960.1"/>
    <property type="molecule type" value="Genomic_DNA"/>
</dbReference>
<name>A0ABV6UNC3_9ACTN</name>
<comment type="caution">
    <text evidence="2">The sequence shown here is derived from an EMBL/GenBank/DDBJ whole genome shotgun (WGS) entry which is preliminary data.</text>
</comment>
<protein>
    <submittedName>
        <fullName evidence="2">Uncharacterized protein</fullName>
    </submittedName>
</protein>
<feature type="region of interest" description="Disordered" evidence="1">
    <location>
        <begin position="109"/>
        <end position="133"/>
    </location>
</feature>
<dbReference type="Proteomes" id="UP001592528">
    <property type="component" value="Unassembled WGS sequence"/>
</dbReference>
<feature type="region of interest" description="Disordered" evidence="1">
    <location>
        <begin position="1"/>
        <end position="25"/>
    </location>
</feature>
<keyword evidence="3" id="KW-1185">Reference proteome</keyword>
<evidence type="ECO:0000313" key="2">
    <source>
        <dbReference type="EMBL" id="MFC1402960.1"/>
    </source>
</evidence>